<dbReference type="SUPFAM" id="SSF52113">
    <property type="entry name" value="BRCT domain"/>
    <property type="match status" value="1"/>
</dbReference>
<dbReference type="GO" id="GO:0070987">
    <property type="term" value="P:error-free translesion synthesis"/>
    <property type="evidence" value="ECO:0007669"/>
    <property type="project" value="TreeGrafter"/>
</dbReference>
<evidence type="ECO:0000256" key="1">
    <source>
        <dbReference type="SAM" id="MobiDB-lite"/>
    </source>
</evidence>
<dbReference type="PROSITE" id="PS50172">
    <property type="entry name" value="BRCT"/>
    <property type="match status" value="1"/>
</dbReference>
<dbReference type="GO" id="GO:0017125">
    <property type="term" value="F:deoxycytidyl transferase activity"/>
    <property type="evidence" value="ECO:0007669"/>
    <property type="project" value="TreeGrafter"/>
</dbReference>
<organism evidence="3 4">
    <name type="scientific">Mycena chlorophos</name>
    <name type="common">Agaric fungus</name>
    <name type="synonym">Agaricus chlorophos</name>
    <dbReference type="NCBI Taxonomy" id="658473"/>
    <lineage>
        <taxon>Eukaryota</taxon>
        <taxon>Fungi</taxon>
        <taxon>Dikarya</taxon>
        <taxon>Basidiomycota</taxon>
        <taxon>Agaricomycotina</taxon>
        <taxon>Agaricomycetes</taxon>
        <taxon>Agaricomycetidae</taxon>
        <taxon>Agaricales</taxon>
        <taxon>Marasmiineae</taxon>
        <taxon>Mycenaceae</taxon>
        <taxon>Mycena</taxon>
    </lineage>
</organism>
<proteinExistence type="predicted"/>
<accession>A0A8H6S3Q7</accession>
<dbReference type="Proteomes" id="UP000613580">
    <property type="component" value="Unassembled WGS sequence"/>
</dbReference>
<dbReference type="SMART" id="SM00292">
    <property type="entry name" value="BRCT"/>
    <property type="match status" value="1"/>
</dbReference>
<dbReference type="Pfam" id="PF16589">
    <property type="entry name" value="BRCT_2"/>
    <property type="match status" value="1"/>
</dbReference>
<comment type="caution">
    <text evidence="3">The sequence shown here is derived from an EMBL/GenBank/DDBJ whole genome shotgun (WGS) entry which is preliminary data.</text>
</comment>
<dbReference type="OrthoDB" id="427711at2759"/>
<dbReference type="InterPro" id="IPR036420">
    <property type="entry name" value="BRCT_dom_sf"/>
</dbReference>
<evidence type="ECO:0000259" key="2">
    <source>
        <dbReference type="PROSITE" id="PS50172"/>
    </source>
</evidence>
<feature type="domain" description="BRCT" evidence="2">
    <location>
        <begin position="105"/>
        <end position="199"/>
    </location>
</feature>
<dbReference type="Gene3D" id="3.40.50.10190">
    <property type="entry name" value="BRCT domain"/>
    <property type="match status" value="1"/>
</dbReference>
<evidence type="ECO:0000313" key="3">
    <source>
        <dbReference type="EMBL" id="KAF7292354.1"/>
    </source>
</evidence>
<dbReference type="GO" id="GO:0042276">
    <property type="term" value="P:error-prone translesion synthesis"/>
    <property type="evidence" value="ECO:0007669"/>
    <property type="project" value="TreeGrafter"/>
</dbReference>
<dbReference type="EMBL" id="JACAZE010000022">
    <property type="protein sequence ID" value="KAF7292354.1"/>
    <property type="molecule type" value="Genomic_DNA"/>
</dbReference>
<dbReference type="GO" id="GO:0005634">
    <property type="term" value="C:nucleus"/>
    <property type="evidence" value="ECO:0007669"/>
    <property type="project" value="TreeGrafter"/>
</dbReference>
<dbReference type="GO" id="GO:0003887">
    <property type="term" value="F:DNA-directed DNA polymerase activity"/>
    <property type="evidence" value="ECO:0007669"/>
    <property type="project" value="TreeGrafter"/>
</dbReference>
<dbReference type="AlphaFoldDB" id="A0A8H6S3Q7"/>
<protein>
    <submittedName>
        <fullName evidence="3">BRCT domain-containing protein</fullName>
    </submittedName>
</protein>
<keyword evidence="4" id="KW-1185">Reference proteome</keyword>
<name>A0A8H6S3Q7_MYCCL</name>
<gene>
    <name evidence="3" type="ORF">HMN09_01219400</name>
</gene>
<reference evidence="3" key="1">
    <citation type="submission" date="2020-05" db="EMBL/GenBank/DDBJ databases">
        <title>Mycena genomes resolve the evolution of fungal bioluminescence.</title>
        <authorList>
            <person name="Tsai I.J."/>
        </authorList>
    </citation>
    <scope>NUCLEOTIDE SEQUENCE</scope>
    <source>
        <strain evidence="3">110903Hualien_Pintung</strain>
    </source>
</reference>
<dbReference type="InterPro" id="IPR001357">
    <property type="entry name" value="BRCT_dom"/>
</dbReference>
<dbReference type="PANTHER" id="PTHR45990:SF1">
    <property type="entry name" value="DNA REPAIR PROTEIN REV1"/>
    <property type="match status" value="1"/>
</dbReference>
<dbReference type="PANTHER" id="PTHR45990">
    <property type="entry name" value="DNA REPAIR PROTEIN REV1"/>
    <property type="match status" value="1"/>
</dbReference>
<feature type="region of interest" description="Disordered" evidence="1">
    <location>
        <begin position="1"/>
        <end position="35"/>
    </location>
</feature>
<sequence>MDSAASSSRSTRRAERKFQPYKLTKEAATNKAERPSKAEMTSYLLSTLQDEGNPICHSDIADRSMPMFSTSTGHQVAEGIVNRRRYLTERTAKIKVQAADAIGPKEPPILSATRCYMNGYLEGTTDLEMKRIIAEAGGTVLPVASSATHIITSQPLSGSKNHKILTAKKQSRNPFVVKPEWVMDSVKAGKRLSEREYAVITETGSKNVFTMLQKNK</sequence>
<evidence type="ECO:0000313" key="4">
    <source>
        <dbReference type="Proteomes" id="UP000613580"/>
    </source>
</evidence>